<gene>
    <name evidence="2" type="ORF">NQ317_002145</name>
</gene>
<evidence type="ECO:0000256" key="1">
    <source>
        <dbReference type="SAM" id="Coils"/>
    </source>
</evidence>
<accession>A0ABQ9JVV1</accession>
<evidence type="ECO:0000313" key="2">
    <source>
        <dbReference type="EMBL" id="KAJ8981971.1"/>
    </source>
</evidence>
<dbReference type="Proteomes" id="UP001162164">
    <property type="component" value="Unassembled WGS sequence"/>
</dbReference>
<dbReference type="EMBL" id="JAPWTJ010000153">
    <property type="protein sequence ID" value="KAJ8981971.1"/>
    <property type="molecule type" value="Genomic_DNA"/>
</dbReference>
<sequence>METKIKEYRLYESYLSKVVEYSAEFTSIQDMINRYLALIFAKKHLAQVQEDSLKDLENARNDMVKLTSEKHLEIVGLNNQISNLQSRYETANIKSLECEQLVVRIKNRAVYMMNEIDEVKSSIWNIYEHMSLSKGHPVMIPKRDVEAQMLYVKRTLAELCKINQILIRKQSKAPTKLKSESKTKT</sequence>
<dbReference type="PANTHER" id="PTHR21683">
    <property type="entry name" value="COILED-COIL DOMAIN-CONTAINING PROTEIN 42 LIKE-2-LIKE-RELATED"/>
    <property type="match status" value="1"/>
</dbReference>
<feature type="coiled-coil region" evidence="1">
    <location>
        <begin position="49"/>
        <end position="94"/>
    </location>
</feature>
<dbReference type="PANTHER" id="PTHR21683:SF2">
    <property type="entry name" value="COILED-COIL DOMAIN-CONTAINING PROTEIN 42 LIKE-2-LIKE"/>
    <property type="match status" value="1"/>
</dbReference>
<name>A0ABQ9JVV1_9CUCU</name>
<proteinExistence type="predicted"/>
<comment type="caution">
    <text evidence="2">The sequence shown here is derived from an EMBL/GenBank/DDBJ whole genome shotgun (WGS) entry which is preliminary data.</text>
</comment>
<dbReference type="InterPro" id="IPR051147">
    <property type="entry name" value="CFAP_domain-containing"/>
</dbReference>
<keyword evidence="1" id="KW-0175">Coiled coil</keyword>
<organism evidence="2 3">
    <name type="scientific">Molorchus minor</name>
    <dbReference type="NCBI Taxonomy" id="1323400"/>
    <lineage>
        <taxon>Eukaryota</taxon>
        <taxon>Metazoa</taxon>
        <taxon>Ecdysozoa</taxon>
        <taxon>Arthropoda</taxon>
        <taxon>Hexapoda</taxon>
        <taxon>Insecta</taxon>
        <taxon>Pterygota</taxon>
        <taxon>Neoptera</taxon>
        <taxon>Endopterygota</taxon>
        <taxon>Coleoptera</taxon>
        <taxon>Polyphaga</taxon>
        <taxon>Cucujiformia</taxon>
        <taxon>Chrysomeloidea</taxon>
        <taxon>Cerambycidae</taxon>
        <taxon>Lamiinae</taxon>
        <taxon>Monochamini</taxon>
        <taxon>Molorchus</taxon>
    </lineage>
</organism>
<keyword evidence="3" id="KW-1185">Reference proteome</keyword>
<reference evidence="2" key="1">
    <citation type="journal article" date="2023" name="Insect Mol. Biol.">
        <title>Genome sequencing provides insights into the evolution of gene families encoding plant cell wall-degrading enzymes in longhorned beetles.</title>
        <authorList>
            <person name="Shin N.R."/>
            <person name="Okamura Y."/>
            <person name="Kirsch R."/>
            <person name="Pauchet Y."/>
        </authorList>
    </citation>
    <scope>NUCLEOTIDE SEQUENCE</scope>
    <source>
        <strain evidence="2">MMC_N1</strain>
    </source>
</reference>
<evidence type="ECO:0000313" key="3">
    <source>
        <dbReference type="Proteomes" id="UP001162164"/>
    </source>
</evidence>
<protein>
    <submittedName>
        <fullName evidence="2">Uncharacterized protein</fullName>
    </submittedName>
</protein>